<keyword evidence="2" id="KW-1185">Reference proteome</keyword>
<name>A0A165EW44_EXIGL</name>
<gene>
    <name evidence="1" type="ORF">EXIGLDRAFT_194755</name>
</gene>
<dbReference type="InParanoid" id="A0A165EW44"/>
<sequence length="157" mass="17991">MWHFFRLPDCPLLPFFSSTQSLPSCSQNSRTTAFVLSLHVHSVIWPLASSVFWFYPVVPQHPPIRSTSCVVCRHLLARFRNQHDTHTLAPMCLHRYARQINCTSFVARLRLRGDPALKPDVKRPAARVVEANYLGLLIPLRYSSTTWDAVAIPARRL</sequence>
<protein>
    <submittedName>
        <fullName evidence="1">Uncharacterized protein</fullName>
    </submittedName>
</protein>
<evidence type="ECO:0000313" key="2">
    <source>
        <dbReference type="Proteomes" id="UP000077266"/>
    </source>
</evidence>
<evidence type="ECO:0000313" key="1">
    <source>
        <dbReference type="EMBL" id="KZV87823.1"/>
    </source>
</evidence>
<proteinExistence type="predicted"/>
<dbReference type="Proteomes" id="UP000077266">
    <property type="component" value="Unassembled WGS sequence"/>
</dbReference>
<dbReference type="EMBL" id="KV426115">
    <property type="protein sequence ID" value="KZV87823.1"/>
    <property type="molecule type" value="Genomic_DNA"/>
</dbReference>
<organism evidence="1 2">
    <name type="scientific">Exidia glandulosa HHB12029</name>
    <dbReference type="NCBI Taxonomy" id="1314781"/>
    <lineage>
        <taxon>Eukaryota</taxon>
        <taxon>Fungi</taxon>
        <taxon>Dikarya</taxon>
        <taxon>Basidiomycota</taxon>
        <taxon>Agaricomycotina</taxon>
        <taxon>Agaricomycetes</taxon>
        <taxon>Auriculariales</taxon>
        <taxon>Exidiaceae</taxon>
        <taxon>Exidia</taxon>
    </lineage>
</organism>
<dbReference type="AlphaFoldDB" id="A0A165EW44"/>
<reference evidence="1 2" key="1">
    <citation type="journal article" date="2016" name="Mol. Biol. Evol.">
        <title>Comparative Genomics of Early-Diverging Mushroom-Forming Fungi Provides Insights into the Origins of Lignocellulose Decay Capabilities.</title>
        <authorList>
            <person name="Nagy L.G."/>
            <person name="Riley R."/>
            <person name="Tritt A."/>
            <person name="Adam C."/>
            <person name="Daum C."/>
            <person name="Floudas D."/>
            <person name="Sun H."/>
            <person name="Yadav J.S."/>
            <person name="Pangilinan J."/>
            <person name="Larsson K.H."/>
            <person name="Matsuura K."/>
            <person name="Barry K."/>
            <person name="Labutti K."/>
            <person name="Kuo R."/>
            <person name="Ohm R.A."/>
            <person name="Bhattacharya S.S."/>
            <person name="Shirouzu T."/>
            <person name="Yoshinaga Y."/>
            <person name="Martin F.M."/>
            <person name="Grigoriev I.V."/>
            <person name="Hibbett D.S."/>
        </authorList>
    </citation>
    <scope>NUCLEOTIDE SEQUENCE [LARGE SCALE GENOMIC DNA]</scope>
    <source>
        <strain evidence="1 2">HHB12029</strain>
    </source>
</reference>
<accession>A0A165EW44</accession>